<dbReference type="InterPro" id="IPR055301">
    <property type="entry name" value="Lea14-like_2"/>
</dbReference>
<feature type="region of interest" description="Disordered" evidence="1">
    <location>
        <begin position="49"/>
        <end position="91"/>
    </location>
</feature>
<organism evidence="3 4">
    <name type="scientific">Botryobasidium botryosum (strain FD-172 SS1)</name>
    <dbReference type="NCBI Taxonomy" id="930990"/>
    <lineage>
        <taxon>Eukaryota</taxon>
        <taxon>Fungi</taxon>
        <taxon>Dikarya</taxon>
        <taxon>Basidiomycota</taxon>
        <taxon>Agaricomycotina</taxon>
        <taxon>Agaricomycetes</taxon>
        <taxon>Cantharellales</taxon>
        <taxon>Botryobasidiaceae</taxon>
        <taxon>Botryobasidium</taxon>
    </lineage>
</organism>
<evidence type="ECO:0000313" key="4">
    <source>
        <dbReference type="Proteomes" id="UP000027195"/>
    </source>
</evidence>
<evidence type="ECO:0008006" key="5">
    <source>
        <dbReference type="Google" id="ProtNLM"/>
    </source>
</evidence>
<keyword evidence="2" id="KW-1133">Transmembrane helix</keyword>
<protein>
    <recommendedName>
        <fullName evidence="5">Late embryogenesis abundant protein LEA-2 subgroup domain-containing protein</fullName>
    </recommendedName>
</protein>
<keyword evidence="4" id="KW-1185">Reference proteome</keyword>
<gene>
    <name evidence="3" type="ORF">BOTBODRAFT_185399</name>
</gene>
<keyword evidence="2" id="KW-0472">Membrane</keyword>
<feature type="region of interest" description="Disordered" evidence="1">
    <location>
        <begin position="1"/>
        <end position="25"/>
    </location>
</feature>
<dbReference type="AlphaFoldDB" id="A0A067MQH4"/>
<proteinExistence type="predicted"/>
<evidence type="ECO:0000256" key="1">
    <source>
        <dbReference type="SAM" id="MobiDB-lite"/>
    </source>
</evidence>
<dbReference type="OrthoDB" id="20273at2759"/>
<dbReference type="Gene3D" id="2.60.40.1820">
    <property type="match status" value="1"/>
</dbReference>
<dbReference type="InParanoid" id="A0A067MQH4"/>
<sequence length="307" mass="33102">MDQHAHEQQRPPMRSDYYSDSNPPGASYGYYDASAAEFSDPYVQPAYSSQNVAQGSKQTHFNTSGAGKEFRPSTGQSSGVNFAPPKSTGDLRLWRQDEHGKMWTKGSRPRVFCRFLCCTLMTIVFLIVSIALALAMWLRPPDINFNGVQVPTNGSAVVPTANSLLINLGLSIGVQNPNYFSASFQSITAAAFYPLVPNTQIGGGAVDNIVFKSHSNTNFLFPFQIDYSTSKDPQGVIIKDIVQRCGLTGGAKSPVPVKYSLQVKLKILFVTISPTFNGNANFACPLTLADVKALSGLDLGSLLGAAT</sequence>
<dbReference type="HOGENOM" id="CLU_061023_0_0_1"/>
<accession>A0A067MQH4</accession>
<feature type="transmembrane region" description="Helical" evidence="2">
    <location>
        <begin position="111"/>
        <end position="138"/>
    </location>
</feature>
<dbReference type="Proteomes" id="UP000027195">
    <property type="component" value="Unassembled WGS sequence"/>
</dbReference>
<dbReference type="STRING" id="930990.A0A067MQH4"/>
<feature type="compositionally biased region" description="Polar residues" evidence="1">
    <location>
        <begin position="49"/>
        <end position="65"/>
    </location>
</feature>
<evidence type="ECO:0000256" key="2">
    <source>
        <dbReference type="SAM" id="Phobius"/>
    </source>
</evidence>
<evidence type="ECO:0000313" key="3">
    <source>
        <dbReference type="EMBL" id="KDQ17998.1"/>
    </source>
</evidence>
<keyword evidence="2" id="KW-0812">Transmembrane</keyword>
<dbReference type="PANTHER" id="PTHR31852">
    <property type="entry name" value="LATE EMBRYOGENESIS ABUNDANT (LEA) HYDROXYPROLINE-RICH GLYCOPROTEIN FAMILY"/>
    <property type="match status" value="1"/>
</dbReference>
<dbReference type="EMBL" id="KL198022">
    <property type="protein sequence ID" value="KDQ17998.1"/>
    <property type="molecule type" value="Genomic_DNA"/>
</dbReference>
<reference evidence="4" key="1">
    <citation type="journal article" date="2014" name="Proc. Natl. Acad. Sci. U.S.A.">
        <title>Extensive sampling of basidiomycete genomes demonstrates inadequacy of the white-rot/brown-rot paradigm for wood decay fungi.</title>
        <authorList>
            <person name="Riley R."/>
            <person name="Salamov A.A."/>
            <person name="Brown D.W."/>
            <person name="Nagy L.G."/>
            <person name="Floudas D."/>
            <person name="Held B.W."/>
            <person name="Levasseur A."/>
            <person name="Lombard V."/>
            <person name="Morin E."/>
            <person name="Otillar R."/>
            <person name="Lindquist E.A."/>
            <person name="Sun H."/>
            <person name="LaButti K.M."/>
            <person name="Schmutz J."/>
            <person name="Jabbour D."/>
            <person name="Luo H."/>
            <person name="Baker S.E."/>
            <person name="Pisabarro A.G."/>
            <person name="Walton J.D."/>
            <person name="Blanchette R.A."/>
            <person name="Henrissat B."/>
            <person name="Martin F."/>
            <person name="Cullen D."/>
            <person name="Hibbett D.S."/>
            <person name="Grigoriev I.V."/>
        </authorList>
    </citation>
    <scope>NUCLEOTIDE SEQUENCE [LARGE SCALE GENOMIC DNA]</scope>
    <source>
        <strain evidence="4">FD-172 SS1</strain>
    </source>
</reference>
<name>A0A067MQH4_BOTB1</name>